<dbReference type="InterPro" id="IPR036388">
    <property type="entry name" value="WH-like_DNA-bd_sf"/>
</dbReference>
<dbReference type="Gene3D" id="1.10.10.10">
    <property type="entry name" value="Winged helix-like DNA-binding domain superfamily/Winged helix DNA-binding domain"/>
    <property type="match status" value="4"/>
</dbReference>
<keyword evidence="2 5" id="KW-0240">DNA-directed RNA polymerase</keyword>
<dbReference type="eggNOG" id="KOG2587">
    <property type="taxonomic scope" value="Eukaryota"/>
</dbReference>
<protein>
    <recommendedName>
        <fullName evidence="5">DNA-directed RNA polymerase III subunit RPC3</fullName>
        <shortName evidence="5">RNA polymerase III subunit C3</shortName>
    </recommendedName>
</protein>
<dbReference type="InterPro" id="IPR055207">
    <property type="entry name" value="POLR3C_WHD"/>
</dbReference>
<feature type="region of interest" description="Disordered" evidence="6">
    <location>
        <begin position="220"/>
        <end position="250"/>
    </location>
</feature>
<feature type="region of interest" description="Disordered" evidence="6">
    <location>
        <begin position="270"/>
        <end position="304"/>
    </location>
</feature>
<dbReference type="Pfam" id="PF22536">
    <property type="entry name" value="WHD_POLR3C"/>
    <property type="match status" value="1"/>
</dbReference>
<evidence type="ECO:0000259" key="8">
    <source>
        <dbReference type="Pfam" id="PF22536"/>
    </source>
</evidence>
<dbReference type="EMBL" id="KI913957">
    <property type="protein sequence ID" value="ETW04833.1"/>
    <property type="molecule type" value="Genomic_DNA"/>
</dbReference>
<dbReference type="InterPro" id="IPR039748">
    <property type="entry name" value="RPC3"/>
</dbReference>
<evidence type="ECO:0000256" key="2">
    <source>
        <dbReference type="ARBA" id="ARBA00022478"/>
    </source>
</evidence>
<comment type="similarity">
    <text evidence="5">Belongs to the eukaryotic RPC3/POLR3C RNA polymerase subunit family.</text>
</comment>
<dbReference type="VEuPathDB" id="FungiDB:H310_03957"/>
<keyword evidence="4 5" id="KW-0539">Nucleus</keyword>
<evidence type="ECO:0000256" key="5">
    <source>
        <dbReference type="RuleBase" id="RU367076"/>
    </source>
</evidence>
<feature type="domain" description="RNA polymerase III subunit RPC82-related helix-turn-helix" evidence="7">
    <location>
        <begin position="10"/>
        <end position="76"/>
    </location>
</feature>
<evidence type="ECO:0000256" key="1">
    <source>
        <dbReference type="ARBA" id="ARBA00004123"/>
    </source>
</evidence>
<dbReference type="STRING" id="157072.A0A024UGS9"/>
<dbReference type="GO" id="GO:0003697">
    <property type="term" value="F:single-stranded DNA binding"/>
    <property type="evidence" value="ECO:0007669"/>
    <property type="project" value="UniProtKB-UniRule"/>
</dbReference>
<feature type="compositionally biased region" description="Low complexity" evidence="6">
    <location>
        <begin position="220"/>
        <end position="236"/>
    </location>
</feature>
<organism evidence="9">
    <name type="scientific">Aphanomyces invadans</name>
    <dbReference type="NCBI Taxonomy" id="157072"/>
    <lineage>
        <taxon>Eukaryota</taxon>
        <taxon>Sar</taxon>
        <taxon>Stramenopiles</taxon>
        <taxon>Oomycota</taxon>
        <taxon>Saprolegniomycetes</taxon>
        <taxon>Saprolegniales</taxon>
        <taxon>Verrucalvaceae</taxon>
        <taxon>Aphanomyces</taxon>
    </lineage>
</organism>
<comment type="subunit">
    <text evidence="5">Component of the RNA polymerase III (Pol III) complex consisting of 17 subunits.</text>
</comment>
<dbReference type="GeneID" id="20081007"/>
<dbReference type="RefSeq" id="XP_008866271.1">
    <property type="nucleotide sequence ID" value="XM_008868049.1"/>
</dbReference>
<feature type="domain" description="DNA-directed RNA polymerase III subunit RPC3 winged-helix" evidence="8">
    <location>
        <begin position="466"/>
        <end position="542"/>
    </location>
</feature>
<evidence type="ECO:0000256" key="4">
    <source>
        <dbReference type="ARBA" id="ARBA00023242"/>
    </source>
</evidence>
<proteinExistence type="inferred from homology"/>
<name>A0A024UGS9_9STRA</name>
<dbReference type="Pfam" id="PF08221">
    <property type="entry name" value="HTH_9"/>
    <property type="match status" value="1"/>
</dbReference>
<reference evidence="9" key="1">
    <citation type="submission" date="2013-12" db="EMBL/GenBank/DDBJ databases">
        <title>The Genome Sequence of Aphanomyces invadans NJM9701.</title>
        <authorList>
            <consortium name="The Broad Institute Genomics Platform"/>
            <person name="Russ C."/>
            <person name="Tyler B."/>
            <person name="van West P."/>
            <person name="Dieguez-Uribeondo J."/>
            <person name="Young S.K."/>
            <person name="Zeng Q."/>
            <person name="Gargeya S."/>
            <person name="Fitzgerald M."/>
            <person name="Abouelleil A."/>
            <person name="Alvarado L."/>
            <person name="Chapman S.B."/>
            <person name="Gainer-Dewar J."/>
            <person name="Goldberg J."/>
            <person name="Griggs A."/>
            <person name="Gujja S."/>
            <person name="Hansen M."/>
            <person name="Howarth C."/>
            <person name="Imamovic A."/>
            <person name="Ireland A."/>
            <person name="Larimer J."/>
            <person name="McCowan C."/>
            <person name="Murphy C."/>
            <person name="Pearson M."/>
            <person name="Poon T.W."/>
            <person name="Priest M."/>
            <person name="Roberts A."/>
            <person name="Saif S."/>
            <person name="Shea T."/>
            <person name="Sykes S."/>
            <person name="Wortman J."/>
            <person name="Nusbaum C."/>
            <person name="Birren B."/>
        </authorList>
    </citation>
    <scope>NUCLEOTIDE SEQUENCE [LARGE SCALE GENOMIC DNA]</scope>
    <source>
        <strain evidence="9">NJM9701</strain>
    </source>
</reference>
<sequence>MIVPPPRRRLALNLLQEHFGDVVEHVASVLLRADDGGYTLRELVQHSLSSPPAHLQPRPKAQHIKTALLKLLQHNLLEIKATWLPADSAKKLPYIIRYELNHEEALLRLRFTRYIELAREVFGEEGEVIMEELLVNGRIRLDQSLDGMAATLAEQRRAASTDPDAPAADEDELEDIKESLKNTFLNMAKNRYILRVHPLDFNKKKAHDFDSGEAEFETTVTTTASSSSNSTDTTTTIKHKKRKGLSTTAADPAVPIEVQLMMQAESNSLASLADGDDTPVEPVTSESGTKRRRLKRAKLPTVGAASSAEPSAGLVFTPQALVEDVSLKEENTIWRYGGVQLTRELRHRTCIQFAHESINVVAQAIVKAMLAHSSPHERDANEATSFPMTARDLFAIPEVHDAVPSKHDRWKMLLNFLTAMCQHPSGMLTKTAPEVFDPTHAVRAGDGGTYSVHMQNIVRTLQRKSIQAFVHEKYGAASARLVRVITEQRQLEQKTLGEMALLPAAETRSRLFEMYRDKLLNLQEIPKRTDYNPQFTLYCWSIDDARLTRRLLERAQSTIVKLRARRKGEAESHKDLIARSDQLVEQNDLDKFDRVSRSLDRLDRATLHLDHMLMLFDQF</sequence>
<comment type="function">
    <text evidence="5">DNA-dependent RNA polymerase catalyzes the transcription of DNA into RNA using the four ribonucleoside triphosphates as substrates. Specific core component of RNA polymerase III which synthesizes small RNAs, such as 5S rRNA and tRNAs.</text>
</comment>
<evidence type="ECO:0000313" key="9">
    <source>
        <dbReference type="EMBL" id="ETW04833.1"/>
    </source>
</evidence>
<keyword evidence="3 5" id="KW-0804">Transcription</keyword>
<comment type="subcellular location">
    <subcellularLocation>
        <location evidence="1 5">Nucleus</location>
    </subcellularLocation>
</comment>
<gene>
    <name evidence="9" type="ORF">H310_03957</name>
</gene>
<dbReference type="GO" id="GO:0005666">
    <property type="term" value="C:RNA polymerase III complex"/>
    <property type="evidence" value="ECO:0007669"/>
    <property type="project" value="UniProtKB-UniRule"/>
</dbReference>
<evidence type="ECO:0000259" key="7">
    <source>
        <dbReference type="Pfam" id="PF08221"/>
    </source>
</evidence>
<evidence type="ECO:0000256" key="3">
    <source>
        <dbReference type="ARBA" id="ARBA00023163"/>
    </source>
</evidence>
<evidence type="ECO:0000256" key="6">
    <source>
        <dbReference type="SAM" id="MobiDB-lite"/>
    </source>
</evidence>
<dbReference type="InterPro" id="IPR013197">
    <property type="entry name" value="RNA_pol_III_RPC82-rel_HTH"/>
</dbReference>
<dbReference type="AlphaFoldDB" id="A0A024UGS9"/>
<dbReference type="PANTHER" id="PTHR12949:SF0">
    <property type="entry name" value="DNA-DIRECTED RNA POLYMERASE III SUBUNIT RPC3"/>
    <property type="match status" value="1"/>
</dbReference>
<dbReference type="PANTHER" id="PTHR12949">
    <property type="entry name" value="RNA POLYMERASE III DNA DIRECTED -RELATED"/>
    <property type="match status" value="1"/>
</dbReference>
<accession>A0A024UGS9</accession>
<dbReference type="OrthoDB" id="272392at2759"/>